<dbReference type="Proteomes" id="UP000799324">
    <property type="component" value="Unassembled WGS sequence"/>
</dbReference>
<proteinExistence type="predicted"/>
<dbReference type="InterPro" id="IPR018620">
    <property type="entry name" value="Ubiquitin3-bd_protein_But2_C"/>
</dbReference>
<dbReference type="PANTHER" id="PTHR39613:SF1">
    <property type="entry name" value="ANCHORED CELL WALL PROTEIN, PUTATIVE (AFU_ORTHOLOGUE AFUA_4G08960)-RELATED"/>
    <property type="match status" value="1"/>
</dbReference>
<keyword evidence="5" id="KW-1185">Reference proteome</keyword>
<reference evidence="4" key="1">
    <citation type="journal article" date="2020" name="Stud. Mycol.">
        <title>101 Dothideomycetes genomes: a test case for predicting lifestyles and emergence of pathogens.</title>
        <authorList>
            <person name="Haridas S."/>
            <person name="Albert R."/>
            <person name="Binder M."/>
            <person name="Bloem J."/>
            <person name="Labutti K."/>
            <person name="Salamov A."/>
            <person name="Andreopoulos B."/>
            <person name="Baker S."/>
            <person name="Barry K."/>
            <person name="Bills G."/>
            <person name="Bluhm B."/>
            <person name="Cannon C."/>
            <person name="Castanera R."/>
            <person name="Culley D."/>
            <person name="Daum C."/>
            <person name="Ezra D."/>
            <person name="Gonzalez J."/>
            <person name="Henrissat B."/>
            <person name="Kuo A."/>
            <person name="Liang C."/>
            <person name="Lipzen A."/>
            <person name="Lutzoni F."/>
            <person name="Magnuson J."/>
            <person name="Mondo S."/>
            <person name="Nolan M."/>
            <person name="Ohm R."/>
            <person name="Pangilinan J."/>
            <person name="Park H.-J."/>
            <person name="Ramirez L."/>
            <person name="Alfaro M."/>
            <person name="Sun H."/>
            <person name="Tritt A."/>
            <person name="Yoshinaga Y."/>
            <person name="Zwiers L.-H."/>
            <person name="Turgeon B."/>
            <person name="Goodwin S."/>
            <person name="Spatafora J."/>
            <person name="Crous P."/>
            <person name="Grigoriev I."/>
        </authorList>
    </citation>
    <scope>NUCLEOTIDE SEQUENCE</scope>
    <source>
        <strain evidence="4">CBS 122681</strain>
    </source>
</reference>
<dbReference type="PANTHER" id="PTHR39613">
    <property type="entry name" value="ANCHORED CELL WALL PROTEIN, PUTATIVE (AFU_ORTHOLOGUE AFUA_4G08960)-RELATED"/>
    <property type="match status" value="1"/>
</dbReference>
<organism evidence="4 5">
    <name type="scientific">Lophiostoma macrostomum CBS 122681</name>
    <dbReference type="NCBI Taxonomy" id="1314788"/>
    <lineage>
        <taxon>Eukaryota</taxon>
        <taxon>Fungi</taxon>
        <taxon>Dikarya</taxon>
        <taxon>Ascomycota</taxon>
        <taxon>Pezizomycotina</taxon>
        <taxon>Dothideomycetes</taxon>
        <taxon>Pleosporomycetidae</taxon>
        <taxon>Pleosporales</taxon>
        <taxon>Lophiostomataceae</taxon>
        <taxon>Lophiostoma</taxon>
    </lineage>
</organism>
<feature type="domain" description="Cell wall mannoprotein PIR1-like C-terminal" evidence="3">
    <location>
        <begin position="71"/>
        <end position="162"/>
    </location>
</feature>
<dbReference type="Pfam" id="PF09792">
    <property type="entry name" value="But2"/>
    <property type="match status" value="1"/>
</dbReference>
<feature type="domain" description="Ubiquitin 3 binding protein But2 C-terminal" evidence="2">
    <location>
        <begin position="248"/>
        <end position="387"/>
    </location>
</feature>
<dbReference type="InterPro" id="IPR054508">
    <property type="entry name" value="PIR1-like_C"/>
</dbReference>
<dbReference type="AlphaFoldDB" id="A0A6A6T693"/>
<protein>
    <submittedName>
        <fullName evidence="4">Uncharacterized protein</fullName>
    </submittedName>
</protein>
<feature type="chain" id="PRO_5025397260" evidence="1">
    <location>
        <begin position="28"/>
        <end position="397"/>
    </location>
</feature>
<evidence type="ECO:0000313" key="4">
    <source>
        <dbReference type="EMBL" id="KAF2654348.1"/>
    </source>
</evidence>
<evidence type="ECO:0000259" key="3">
    <source>
        <dbReference type="Pfam" id="PF22799"/>
    </source>
</evidence>
<evidence type="ECO:0000259" key="2">
    <source>
        <dbReference type="Pfam" id="PF09792"/>
    </source>
</evidence>
<evidence type="ECO:0000313" key="5">
    <source>
        <dbReference type="Proteomes" id="UP000799324"/>
    </source>
</evidence>
<dbReference type="Pfam" id="PF22799">
    <property type="entry name" value="PIR1-like_C"/>
    <property type="match status" value="1"/>
</dbReference>
<feature type="signal peptide" evidence="1">
    <location>
        <begin position="1"/>
        <end position="27"/>
    </location>
</feature>
<gene>
    <name evidence="4" type="ORF">K491DRAFT_476851</name>
</gene>
<dbReference type="EMBL" id="MU004366">
    <property type="protein sequence ID" value="KAF2654348.1"/>
    <property type="molecule type" value="Genomic_DNA"/>
</dbReference>
<sequence>MIKSALTFTSLGLGAAASAVIPRGSESSGGWGFTLTGHGWSTASGGVGQLVDGQNRFGGHLPQGKYIIKDGYVYDSHHRGCILTPPTTQWQCDAGASRKSRPFKSLTQRPLTSPATPGFHIGCDGYFKHLGNHIFYACPVNDHGEWNIYLYPVANQHKCVPITLTATPPPVCSTPQPPPSPAKLDCGGHNCGGYLPPAPPLPTPPTPCDPKKSDSCAAPSPSPSTCKDGGDCGHPSKQCPMELTGDWEFPHLIVPVSSSKPDYAFGNKLNGYFKPDVCTIFNFDVHPDYAGKTCSVIFLLPEKWQLETSTYSYKGEGNVSFLKLDEPATAKTTWNNKPHAQEVGKKPIRPGQKIHVWSGPCQAGEKVAFAGCADGTLELEYFQDFNPQPIGLYMAVC</sequence>
<dbReference type="OrthoDB" id="4657524at2759"/>
<keyword evidence="1" id="KW-0732">Signal</keyword>
<accession>A0A6A6T693</accession>
<name>A0A6A6T693_9PLEO</name>
<evidence type="ECO:0000256" key="1">
    <source>
        <dbReference type="SAM" id="SignalP"/>
    </source>
</evidence>